<comment type="caution">
    <text evidence="1">The sequence shown here is derived from an EMBL/GenBank/DDBJ whole genome shotgun (WGS) entry which is preliminary data.</text>
</comment>
<reference evidence="1 2" key="1">
    <citation type="submission" date="2018-02" db="EMBL/GenBank/DDBJ databases">
        <title>Genome sequence of the basidiomycete white-rot fungus Phlebia centrifuga.</title>
        <authorList>
            <person name="Granchi Z."/>
            <person name="Peng M."/>
            <person name="de Vries R.P."/>
            <person name="Hilden K."/>
            <person name="Makela M.R."/>
            <person name="Grigoriev I."/>
            <person name="Riley R."/>
        </authorList>
    </citation>
    <scope>NUCLEOTIDE SEQUENCE [LARGE SCALE GENOMIC DNA]</scope>
    <source>
        <strain evidence="1 2">FBCC195</strain>
    </source>
</reference>
<protein>
    <submittedName>
        <fullName evidence="1">Uncharacterized protein</fullName>
    </submittedName>
</protein>
<gene>
    <name evidence="1" type="ORF">PHLCEN_2v1652</name>
</gene>
<proteinExistence type="predicted"/>
<evidence type="ECO:0000313" key="2">
    <source>
        <dbReference type="Proteomes" id="UP000186601"/>
    </source>
</evidence>
<name>A0A2R6RZE0_9APHY</name>
<dbReference type="AlphaFoldDB" id="A0A2R6RZE0"/>
<accession>A0A2R6RZE0</accession>
<dbReference type="Proteomes" id="UP000186601">
    <property type="component" value="Unassembled WGS sequence"/>
</dbReference>
<keyword evidence="2" id="KW-1185">Reference proteome</keyword>
<organism evidence="1 2">
    <name type="scientific">Hermanssonia centrifuga</name>
    <dbReference type="NCBI Taxonomy" id="98765"/>
    <lineage>
        <taxon>Eukaryota</taxon>
        <taxon>Fungi</taxon>
        <taxon>Dikarya</taxon>
        <taxon>Basidiomycota</taxon>
        <taxon>Agaricomycotina</taxon>
        <taxon>Agaricomycetes</taxon>
        <taxon>Polyporales</taxon>
        <taxon>Meruliaceae</taxon>
        <taxon>Hermanssonia</taxon>
    </lineage>
</organism>
<dbReference type="EMBL" id="MLYV02000127">
    <property type="protein sequence ID" value="PSS35395.1"/>
    <property type="molecule type" value="Genomic_DNA"/>
</dbReference>
<sequence length="68" mass="7654">MSPVVSTKHYRGTTRSIIQFNGTNRTYKYYTKATDSETITDPHRPLSIRLWNTYPTAHCTATAAATST</sequence>
<evidence type="ECO:0000313" key="1">
    <source>
        <dbReference type="EMBL" id="PSS35395.1"/>
    </source>
</evidence>